<dbReference type="EMBL" id="AWSO01001724">
    <property type="protein sequence ID" value="ESK82963.1"/>
    <property type="molecule type" value="Genomic_DNA"/>
</dbReference>
<protein>
    <submittedName>
        <fullName evidence="1">Uncharacterized protein</fullName>
    </submittedName>
</protein>
<name>V2W810_MONRO</name>
<proteinExistence type="predicted"/>
<evidence type="ECO:0000313" key="2">
    <source>
        <dbReference type="Proteomes" id="UP000017559"/>
    </source>
</evidence>
<comment type="caution">
    <text evidence="1">The sequence shown here is derived from an EMBL/GenBank/DDBJ whole genome shotgun (WGS) entry which is preliminary data.</text>
</comment>
<sequence length="676" mass="76687">MSSISTLQGAQEVSVTSSDILNVGGDQINNQPQAYSATASITVQAVSPDGHPLANPWTLDPFPIPAPYDPREGYPLWFLEPCPGVPSAYCATGVRIGDVGIVQSNKRFDYLFNICHRADDPINKYGVPDGFSTISYDEVELSFSAEDIYRKPGSPVTMPGSIKLEPITNGAVRNYTKYDEFQKVTLGSMFMMKSLGFRKLPKWDWEQQNGELVGQQRSSVQRTIYTTKIAGQQSKFTAIIYYGNDAQDSWEKDFQQFSHTHNPQLFGINQSAIPALIFHDELILCAQFFTGSFWMNVYIQYLAKNMGCQLYQLWMNTTSGVLFSGPDGPDFPLSYSNPVKSIVVPATIDMLKDDVSFRFFSKFGSHMDNDMLSCALRSYKFTSLFLQMAQDQSKDADHPDWSLVMPHYLHGLSQNHPNHPLMNVIGGLQFNTVYSPSLETAVRRPQEAGSLWWKMDGLVDRTELNGGLTCFKLDPVQRRHVFLEAEYNWSRFHREWLSQSSWVFNALDVTEGKEKFFIVLLPKLSLQSTQHPPAIPTLCNAEHPVEETPPAPIYLFLHPLPTMISELVSWTERPCYFWSFDETGQSQMSEEECEQWGLPVLTFNIGHPSQVQLFSWPTHVYIGLQDWQGARGFDPTTSDWARSMGYPEWEIIGTRAVDRFVLIEETSYKSETSDED</sequence>
<dbReference type="AlphaFoldDB" id="V2W810"/>
<reference evidence="1 2" key="1">
    <citation type="journal article" date="2014" name="BMC Genomics">
        <title>Genome and secretome analysis of the hemibiotrophic fungal pathogen, Moniliophthora roreri, which causes frosty pod rot disease of cacao: mechanisms of the biotrophic and necrotrophic phases.</title>
        <authorList>
            <person name="Meinhardt L.W."/>
            <person name="Costa G.G.L."/>
            <person name="Thomazella D.P.T."/>
            <person name="Teixeira P.J.P.L."/>
            <person name="Carazzolle M.F."/>
            <person name="Schuster S.C."/>
            <person name="Carlson J.E."/>
            <person name="Guiltinan M.J."/>
            <person name="Mieczkowski P."/>
            <person name="Farmer A."/>
            <person name="Ramaraj T."/>
            <person name="Crozier J."/>
            <person name="Davis R.E."/>
            <person name="Shao J."/>
            <person name="Melnick R.L."/>
            <person name="Pereira G.A.G."/>
            <person name="Bailey B.A."/>
        </authorList>
    </citation>
    <scope>NUCLEOTIDE SEQUENCE [LARGE SCALE GENOMIC DNA]</scope>
    <source>
        <strain evidence="1 2">MCA 2997</strain>
    </source>
</reference>
<dbReference type="KEGG" id="mrr:Moror_11804"/>
<evidence type="ECO:0000313" key="1">
    <source>
        <dbReference type="EMBL" id="ESK82963.1"/>
    </source>
</evidence>
<organism evidence="1 2">
    <name type="scientific">Moniliophthora roreri (strain MCA 2997)</name>
    <name type="common">Cocoa frosty pod rot fungus</name>
    <name type="synonym">Crinipellis roreri</name>
    <dbReference type="NCBI Taxonomy" id="1381753"/>
    <lineage>
        <taxon>Eukaryota</taxon>
        <taxon>Fungi</taxon>
        <taxon>Dikarya</taxon>
        <taxon>Basidiomycota</taxon>
        <taxon>Agaricomycotina</taxon>
        <taxon>Agaricomycetes</taxon>
        <taxon>Agaricomycetidae</taxon>
        <taxon>Agaricales</taxon>
        <taxon>Marasmiineae</taxon>
        <taxon>Marasmiaceae</taxon>
        <taxon>Moniliophthora</taxon>
    </lineage>
</organism>
<dbReference type="Proteomes" id="UP000017559">
    <property type="component" value="Unassembled WGS sequence"/>
</dbReference>
<accession>V2W810</accession>
<dbReference type="HOGENOM" id="CLU_023750_1_0_1"/>
<keyword evidence="2" id="KW-1185">Reference proteome</keyword>
<dbReference type="OrthoDB" id="2662290at2759"/>
<gene>
    <name evidence="1" type="ORF">Moror_11804</name>
</gene>